<feature type="compositionally biased region" description="Acidic residues" evidence="1">
    <location>
        <begin position="60"/>
        <end position="69"/>
    </location>
</feature>
<keyword evidence="3" id="KW-1185">Reference proteome</keyword>
<dbReference type="Proteomes" id="UP000829196">
    <property type="component" value="Unassembled WGS sequence"/>
</dbReference>
<evidence type="ECO:0000313" key="3">
    <source>
        <dbReference type="Proteomes" id="UP000829196"/>
    </source>
</evidence>
<protein>
    <submittedName>
        <fullName evidence="2">Uncharacterized protein</fullName>
    </submittedName>
</protein>
<proteinExistence type="predicted"/>
<feature type="compositionally biased region" description="Acidic residues" evidence="1">
    <location>
        <begin position="41"/>
        <end position="52"/>
    </location>
</feature>
<dbReference type="AlphaFoldDB" id="A0A8T3BGN9"/>
<organism evidence="2 3">
    <name type="scientific">Dendrobium nobile</name>
    <name type="common">Orchid</name>
    <dbReference type="NCBI Taxonomy" id="94219"/>
    <lineage>
        <taxon>Eukaryota</taxon>
        <taxon>Viridiplantae</taxon>
        <taxon>Streptophyta</taxon>
        <taxon>Embryophyta</taxon>
        <taxon>Tracheophyta</taxon>
        <taxon>Spermatophyta</taxon>
        <taxon>Magnoliopsida</taxon>
        <taxon>Liliopsida</taxon>
        <taxon>Asparagales</taxon>
        <taxon>Orchidaceae</taxon>
        <taxon>Epidendroideae</taxon>
        <taxon>Malaxideae</taxon>
        <taxon>Dendrobiinae</taxon>
        <taxon>Dendrobium</taxon>
    </lineage>
</organism>
<comment type="caution">
    <text evidence="2">The sequence shown here is derived from an EMBL/GenBank/DDBJ whole genome shotgun (WGS) entry which is preliminary data.</text>
</comment>
<feature type="region of interest" description="Disordered" evidence="1">
    <location>
        <begin position="26"/>
        <end position="78"/>
    </location>
</feature>
<evidence type="ECO:0000256" key="1">
    <source>
        <dbReference type="SAM" id="MobiDB-lite"/>
    </source>
</evidence>
<dbReference type="EMBL" id="JAGYWB010000009">
    <property type="protein sequence ID" value="KAI0511387.1"/>
    <property type="molecule type" value="Genomic_DNA"/>
</dbReference>
<accession>A0A8T3BGN9</accession>
<name>A0A8T3BGN9_DENNO</name>
<evidence type="ECO:0000313" key="2">
    <source>
        <dbReference type="EMBL" id="KAI0511387.1"/>
    </source>
</evidence>
<sequence>MWISAAKLGMTNLDCERNDELITMDLDGGAWGDNGPRDDRGLDEELGTTDLDDGARDDDGAQDDSGCDEEPSRDGTRD</sequence>
<gene>
    <name evidence="2" type="ORF">KFK09_012017</name>
</gene>
<reference evidence="2" key="1">
    <citation type="journal article" date="2022" name="Front. Genet.">
        <title>Chromosome-Scale Assembly of the Dendrobium nobile Genome Provides Insights Into the Molecular Mechanism of the Biosynthesis of the Medicinal Active Ingredient of Dendrobium.</title>
        <authorList>
            <person name="Xu Q."/>
            <person name="Niu S.-C."/>
            <person name="Li K.-L."/>
            <person name="Zheng P.-J."/>
            <person name="Zhang X.-J."/>
            <person name="Jia Y."/>
            <person name="Liu Y."/>
            <person name="Niu Y.-X."/>
            <person name="Yu L.-H."/>
            <person name="Chen D.-F."/>
            <person name="Zhang G.-Q."/>
        </authorList>
    </citation>
    <scope>NUCLEOTIDE SEQUENCE</scope>
    <source>
        <tissue evidence="2">Leaf</tissue>
    </source>
</reference>